<dbReference type="Gene3D" id="1.10.260.40">
    <property type="entry name" value="lambda repressor-like DNA-binding domains"/>
    <property type="match status" value="1"/>
</dbReference>
<dbReference type="SUPFAM" id="SSF47413">
    <property type="entry name" value="lambda repressor-like DNA-binding domains"/>
    <property type="match status" value="1"/>
</dbReference>
<dbReference type="EMBL" id="RSUV01000006">
    <property type="protein sequence ID" value="MIV43951.1"/>
    <property type="molecule type" value="Genomic_DNA"/>
</dbReference>
<evidence type="ECO:0000313" key="4">
    <source>
        <dbReference type="EMBL" id="MIV43951.1"/>
    </source>
</evidence>
<organism evidence="2">
    <name type="scientific">Salmonella enterica</name>
    <name type="common">Salmonella choleraesuis</name>
    <dbReference type="NCBI Taxonomy" id="28901"/>
    <lineage>
        <taxon>Bacteria</taxon>
        <taxon>Pseudomonadati</taxon>
        <taxon>Pseudomonadota</taxon>
        <taxon>Gammaproteobacteria</taxon>
        <taxon>Enterobacterales</taxon>
        <taxon>Enterobacteriaceae</taxon>
        <taxon>Salmonella</taxon>
    </lineage>
</organism>
<dbReference type="AlphaFoldDB" id="A0A3K9END4"/>
<gene>
    <name evidence="4" type="ORF">A7E06_10465</name>
    <name evidence="2" type="ORF">ED033_16145</name>
    <name evidence="3" type="ORF">KO51_08420</name>
    <name evidence="1" type="ORF">NL99_04075</name>
</gene>
<dbReference type="Pfam" id="PF14549">
    <property type="entry name" value="P22_Cro"/>
    <property type="match status" value="1"/>
</dbReference>
<dbReference type="InterPro" id="IPR010982">
    <property type="entry name" value="Lambda_DNA-bd_dom_sf"/>
</dbReference>
<dbReference type="Proteomes" id="UP000885283">
    <property type="component" value="Unassembled WGS sequence"/>
</dbReference>
<dbReference type="Proteomes" id="UP000885379">
    <property type="component" value="Unassembled WGS sequence"/>
</dbReference>
<dbReference type="Proteomes" id="UP000839834">
    <property type="component" value="Unassembled WGS sequence"/>
</dbReference>
<dbReference type="RefSeq" id="WP_077957936.1">
    <property type="nucleotide sequence ID" value="NZ_JBNQPZ010000006.1"/>
</dbReference>
<reference evidence="4" key="1">
    <citation type="submission" date="2018-07" db="EMBL/GenBank/DDBJ databases">
        <authorList>
            <consortium name="GenomeTrakr network: Whole genome sequencing for foodborne pathogen traceback"/>
        </authorList>
    </citation>
    <scope>NUCLEOTIDE SEQUENCE [LARGE SCALE GENOMIC DNA]</scope>
    <source>
        <strain evidence="4">CFSAN048114</strain>
        <strain evidence="3">FLUFL-1338</strain>
        <strain evidence="1">FLUFL-367</strain>
    </source>
</reference>
<protein>
    <recommendedName>
        <fullName evidence="5">Cro/Cl family transcriptional regulator</fullName>
    </recommendedName>
</protein>
<evidence type="ECO:0000313" key="3">
    <source>
        <dbReference type="EMBL" id="MIK91599.1"/>
    </source>
</evidence>
<evidence type="ECO:0000313" key="2">
    <source>
        <dbReference type="EMBL" id="MER43834.1"/>
    </source>
</evidence>
<dbReference type="GO" id="GO:0003677">
    <property type="term" value="F:DNA binding"/>
    <property type="evidence" value="ECO:0007669"/>
    <property type="project" value="InterPro"/>
</dbReference>
<dbReference type="EMBL" id="AAACVH010000004">
    <property type="protein sequence ID" value="EAA8664267.1"/>
    <property type="molecule type" value="Genomic_DNA"/>
</dbReference>
<name>A0A3K9END4_SALER</name>
<sequence>MKKSIVVEFYGSQRAVAEVLGVSDQSISAWREIIPERAALKLERITEGSLRYDASLYVGRRQHPAEV</sequence>
<dbReference type="EMBL" id="RSMR01000006">
    <property type="protein sequence ID" value="MIK91599.1"/>
    <property type="molecule type" value="Genomic_DNA"/>
</dbReference>
<accession>A0A3K9END4</accession>
<dbReference type="Proteomes" id="UP000839530">
    <property type="component" value="Unassembled WGS sequence"/>
</dbReference>
<reference evidence="2" key="2">
    <citation type="submission" date="2018-10" db="EMBL/GenBank/DDBJ databases">
        <authorList>
            <consortium name="PulseNet: The National Subtyping Network for Foodborne Disease Surveillance"/>
            <person name="Tarr C.L."/>
            <person name="Trees E."/>
            <person name="Katz L.S."/>
            <person name="Carleton-Romer H.A."/>
            <person name="Stroika S."/>
            <person name="Kucerova Z."/>
            <person name="Roache K.F."/>
            <person name="Sabol A.L."/>
            <person name="Besser J."/>
            <person name="Gerner-Smidt P."/>
        </authorList>
    </citation>
    <scope>NUCLEOTIDE SEQUENCE [LARGE SCALE GENOMIC DNA]</scope>
    <source>
        <strain evidence="2">PNUSAS057480</strain>
    </source>
</reference>
<proteinExistence type="predicted"/>
<dbReference type="EMBL" id="RMEA01000051">
    <property type="protein sequence ID" value="MER43834.1"/>
    <property type="molecule type" value="Genomic_DNA"/>
</dbReference>
<evidence type="ECO:0000313" key="1">
    <source>
        <dbReference type="EMBL" id="EAA8664267.1"/>
    </source>
</evidence>
<comment type="caution">
    <text evidence="2">The sequence shown here is derived from an EMBL/GenBank/DDBJ whole genome shotgun (WGS) entry which is preliminary data.</text>
</comment>
<evidence type="ECO:0008006" key="5">
    <source>
        <dbReference type="Google" id="ProtNLM"/>
    </source>
</evidence>